<dbReference type="Proteomes" id="UP000321085">
    <property type="component" value="Unassembled WGS sequence"/>
</dbReference>
<sequence length="205" mass="21928">MKATLGRILVIAALLAAPAVQANTLPSDDASPDGPVLVRFDPTMRETVVASRVTPRLCFALSLPEEWRQNTGSGETSITAVSSSAEIDINLRSARELQDHPQSDLAQRDAVFLQQDYETLLGRPAQSVSITSPAPGATRWSATWIDQNLPAGSHAITIEALIVPLSDEWVLELSLAGIDTPQSHEALVRTVLSGLKVRVGAACRD</sequence>
<proteinExistence type="predicted"/>
<evidence type="ECO:0000313" key="3">
    <source>
        <dbReference type="Proteomes" id="UP000321085"/>
    </source>
</evidence>
<accession>A0A512BPJ4</accession>
<keyword evidence="3" id="KW-1185">Reference proteome</keyword>
<evidence type="ECO:0000256" key="1">
    <source>
        <dbReference type="SAM" id="SignalP"/>
    </source>
</evidence>
<dbReference type="OrthoDB" id="8016625at2"/>
<protein>
    <submittedName>
        <fullName evidence="2">Uncharacterized protein</fullName>
    </submittedName>
</protein>
<reference evidence="2 3" key="1">
    <citation type="submission" date="2019-07" db="EMBL/GenBank/DDBJ databases">
        <title>Whole genome shotgun sequence of Microvirga aerophila NBRC 106136.</title>
        <authorList>
            <person name="Hosoyama A."/>
            <person name="Uohara A."/>
            <person name="Ohji S."/>
            <person name="Ichikawa N."/>
        </authorList>
    </citation>
    <scope>NUCLEOTIDE SEQUENCE [LARGE SCALE GENOMIC DNA]</scope>
    <source>
        <strain evidence="2 3">NBRC 106136</strain>
    </source>
</reference>
<feature type="chain" id="PRO_5021786759" evidence="1">
    <location>
        <begin position="23"/>
        <end position="205"/>
    </location>
</feature>
<dbReference type="RefSeq" id="WP_114186434.1">
    <property type="nucleotide sequence ID" value="NZ_BJYU01000017.1"/>
</dbReference>
<keyword evidence="1" id="KW-0732">Signal</keyword>
<organism evidence="2 3">
    <name type="scientific">Microvirga aerophila</name>
    <dbReference type="NCBI Taxonomy" id="670291"/>
    <lineage>
        <taxon>Bacteria</taxon>
        <taxon>Pseudomonadati</taxon>
        <taxon>Pseudomonadota</taxon>
        <taxon>Alphaproteobacteria</taxon>
        <taxon>Hyphomicrobiales</taxon>
        <taxon>Methylobacteriaceae</taxon>
        <taxon>Microvirga</taxon>
    </lineage>
</organism>
<evidence type="ECO:0000313" key="2">
    <source>
        <dbReference type="EMBL" id="GEO13863.1"/>
    </source>
</evidence>
<comment type="caution">
    <text evidence="2">The sequence shown here is derived from an EMBL/GenBank/DDBJ whole genome shotgun (WGS) entry which is preliminary data.</text>
</comment>
<gene>
    <name evidence="2" type="ORF">MAE02_15590</name>
</gene>
<feature type="signal peptide" evidence="1">
    <location>
        <begin position="1"/>
        <end position="22"/>
    </location>
</feature>
<dbReference type="AlphaFoldDB" id="A0A512BPJ4"/>
<dbReference type="EMBL" id="BJYU01000017">
    <property type="protein sequence ID" value="GEO13863.1"/>
    <property type="molecule type" value="Genomic_DNA"/>
</dbReference>
<name>A0A512BPJ4_9HYPH</name>